<dbReference type="InterPro" id="IPR025979">
    <property type="entry name" value="ChrR-like_cupin_dom"/>
</dbReference>
<organism evidence="3 4">
    <name type="scientific">Fodinicurvata halophila</name>
    <dbReference type="NCBI Taxonomy" id="1419723"/>
    <lineage>
        <taxon>Bacteria</taxon>
        <taxon>Pseudomonadati</taxon>
        <taxon>Pseudomonadota</taxon>
        <taxon>Alphaproteobacteria</taxon>
        <taxon>Rhodospirillales</taxon>
        <taxon>Rhodovibrionaceae</taxon>
        <taxon>Fodinicurvata</taxon>
    </lineage>
</organism>
<dbReference type="Gene3D" id="1.10.10.1320">
    <property type="entry name" value="Anti-sigma factor, zinc-finger domain"/>
    <property type="match status" value="1"/>
</dbReference>
<dbReference type="RefSeq" id="WP_382421007.1">
    <property type="nucleotide sequence ID" value="NZ_JBHSCW010000001.1"/>
</dbReference>
<feature type="domain" description="ChrR-like cupin" evidence="2">
    <location>
        <begin position="113"/>
        <end position="207"/>
    </location>
</feature>
<dbReference type="Proteomes" id="UP001595799">
    <property type="component" value="Unassembled WGS sequence"/>
</dbReference>
<dbReference type="Gene3D" id="2.60.120.10">
    <property type="entry name" value="Jelly Rolls"/>
    <property type="match status" value="1"/>
</dbReference>
<comment type="caution">
    <text evidence="3">The sequence shown here is derived from an EMBL/GenBank/DDBJ whole genome shotgun (WGS) entry which is preliminary data.</text>
</comment>
<evidence type="ECO:0000313" key="3">
    <source>
        <dbReference type="EMBL" id="MFC4350545.1"/>
    </source>
</evidence>
<dbReference type="InterPro" id="IPR011051">
    <property type="entry name" value="RmlC_Cupin_sf"/>
</dbReference>
<dbReference type="InterPro" id="IPR012807">
    <property type="entry name" value="Anti-sigma_ChrR"/>
</dbReference>
<dbReference type="InterPro" id="IPR041916">
    <property type="entry name" value="Anti_sigma_zinc_sf"/>
</dbReference>
<feature type="compositionally biased region" description="Acidic residues" evidence="1">
    <location>
        <begin position="83"/>
        <end position="93"/>
    </location>
</feature>
<dbReference type="Pfam" id="PF12973">
    <property type="entry name" value="Cupin_7"/>
    <property type="match status" value="1"/>
</dbReference>
<gene>
    <name evidence="3" type="ORF">ACFOW6_03185</name>
</gene>
<evidence type="ECO:0000256" key="1">
    <source>
        <dbReference type="SAM" id="MobiDB-lite"/>
    </source>
</evidence>
<dbReference type="InterPro" id="IPR014710">
    <property type="entry name" value="RmlC-like_jellyroll"/>
</dbReference>
<evidence type="ECO:0000259" key="2">
    <source>
        <dbReference type="Pfam" id="PF12973"/>
    </source>
</evidence>
<keyword evidence="4" id="KW-1185">Reference proteome</keyword>
<name>A0ABV8UIV4_9PROT</name>
<feature type="region of interest" description="Disordered" evidence="1">
    <location>
        <begin position="73"/>
        <end position="94"/>
    </location>
</feature>
<protein>
    <submittedName>
        <fullName evidence="3">ChrR family anti-sigma-E factor</fullName>
    </submittedName>
</protein>
<sequence>MPVHHAPEELLFDYARGTLNAPAALVIETHLALDPESRSHVKDYDCIGGLLLEDLEPAEVSSDCFAEVMARLEQDEERSQTEAPDEDTADDEGVHDAASLLPRPLRRYVGKELDGLPWRRVMSGLEEADLEAGEDEGTRWRLRLMRIAPGTSVPRHTHKGVEYTLVLQGAYNDESGRFARGDLQVADAEVDHRPTAEPGDPCLCLVLTDAPLRFTGPFGRLLNPFIRY</sequence>
<evidence type="ECO:0000313" key="4">
    <source>
        <dbReference type="Proteomes" id="UP001595799"/>
    </source>
</evidence>
<dbReference type="SUPFAM" id="SSF51182">
    <property type="entry name" value="RmlC-like cupins"/>
    <property type="match status" value="1"/>
</dbReference>
<accession>A0ABV8UIV4</accession>
<dbReference type="NCBIfam" id="TIGR02451">
    <property type="entry name" value="anti_sig_ChrR"/>
    <property type="match status" value="1"/>
</dbReference>
<reference evidence="4" key="1">
    <citation type="journal article" date="2019" name="Int. J. Syst. Evol. Microbiol.">
        <title>The Global Catalogue of Microorganisms (GCM) 10K type strain sequencing project: providing services to taxonomists for standard genome sequencing and annotation.</title>
        <authorList>
            <consortium name="The Broad Institute Genomics Platform"/>
            <consortium name="The Broad Institute Genome Sequencing Center for Infectious Disease"/>
            <person name="Wu L."/>
            <person name="Ma J."/>
        </authorList>
    </citation>
    <scope>NUCLEOTIDE SEQUENCE [LARGE SCALE GENOMIC DNA]</scope>
    <source>
        <strain evidence="4">CECT 8472</strain>
    </source>
</reference>
<dbReference type="EMBL" id="JBHSCW010000001">
    <property type="protein sequence ID" value="MFC4350545.1"/>
    <property type="molecule type" value="Genomic_DNA"/>
</dbReference>
<dbReference type="CDD" id="cd20301">
    <property type="entry name" value="cupin_ChrR"/>
    <property type="match status" value="1"/>
</dbReference>
<proteinExistence type="predicted"/>